<comment type="caution">
    <text evidence="3">The sequence shown here is derived from an EMBL/GenBank/DDBJ whole genome shotgun (WGS) entry which is preliminary data.</text>
</comment>
<dbReference type="InterPro" id="IPR042274">
    <property type="entry name" value="YycH/YycI_2"/>
</dbReference>
<accession>A0A927MPA0</accession>
<dbReference type="AlphaFoldDB" id="A0A927MPA0"/>
<gene>
    <name evidence="3" type="ORF">H4683_003622</name>
</gene>
<feature type="transmembrane region" description="Helical" evidence="1">
    <location>
        <begin position="12"/>
        <end position="31"/>
    </location>
</feature>
<dbReference type="Pfam" id="PF07435">
    <property type="entry name" value="YycH"/>
    <property type="match status" value="1"/>
</dbReference>
<organism evidence="3 4">
    <name type="scientific">Sporosarcina limicola</name>
    <dbReference type="NCBI Taxonomy" id="34101"/>
    <lineage>
        <taxon>Bacteria</taxon>
        <taxon>Bacillati</taxon>
        <taxon>Bacillota</taxon>
        <taxon>Bacilli</taxon>
        <taxon>Bacillales</taxon>
        <taxon>Caryophanaceae</taxon>
        <taxon>Sporosarcina</taxon>
    </lineage>
</organism>
<sequence>MGLKYIEIVKSIVLLILVMLSFLFTFAIWTYTPRYETIEQLPTVDISIAKKQIIDEVIKPYKLLLNFDGNLKGTYDSTEIEYVMKELEKWEFSDLTLADNSFSAAKLDALMRKPNRLTLYFHGDVPLPIFDNVLNITDANIPETSFDRIVVDWNPAGISMDVIFISRKNNGYLYKVKAKVEDYRTFNRSVLTWGRGLGEYVEVDPDRSPFLAVPASSIEVIGNTYYEKEIVPSRFRDALFTDPNAVRLSQSGSNHEEYQDDHALMKVDTEKKTLNYVLPSAESSETAIPSEIFLNTLKFVNEHGGWTDEYRYMYMNPQKRYVKYQLFVHGLPVFGDTPGSTEITQVWGDNLVFRYMRPYYTLDLTLQTDVKFLKSGIEVIEMLRASETVDLDTVEEIIPGYFMKHDREQRLFIMEPSWFYLANGTWIRFSPELSGGEQVGLE</sequence>
<name>A0A927MPA0_9BACL</name>
<dbReference type="RefSeq" id="WP_192600138.1">
    <property type="nucleotide sequence ID" value="NZ_JADBEL010000028.1"/>
</dbReference>
<dbReference type="Gene3D" id="3.10.450.310">
    <property type="match status" value="1"/>
</dbReference>
<evidence type="ECO:0000259" key="2">
    <source>
        <dbReference type="Pfam" id="PF07435"/>
    </source>
</evidence>
<keyword evidence="1" id="KW-0472">Membrane</keyword>
<evidence type="ECO:0000256" key="1">
    <source>
        <dbReference type="SAM" id="Phobius"/>
    </source>
</evidence>
<proteinExistence type="predicted"/>
<dbReference type="Gene3D" id="3.30.310.160">
    <property type="entry name" value="YycH protein, domain 2"/>
    <property type="match status" value="1"/>
</dbReference>
<reference evidence="3" key="1">
    <citation type="submission" date="2020-10" db="EMBL/GenBank/DDBJ databases">
        <title>Genomic Encyclopedia of Type Strains, Phase IV (KMG-IV): sequencing the most valuable type-strain genomes for metagenomic binning, comparative biology and taxonomic classification.</title>
        <authorList>
            <person name="Goeker M."/>
        </authorList>
    </citation>
    <scope>NUCLEOTIDE SEQUENCE</scope>
    <source>
        <strain evidence="3">DSM 13886</strain>
    </source>
</reference>
<keyword evidence="1" id="KW-1133">Transmembrane helix</keyword>
<evidence type="ECO:0000313" key="4">
    <source>
        <dbReference type="Proteomes" id="UP000658225"/>
    </source>
</evidence>
<dbReference type="InterPro" id="IPR009996">
    <property type="entry name" value="YycH"/>
</dbReference>
<keyword evidence="1" id="KW-0812">Transmembrane</keyword>
<dbReference type="EMBL" id="JADBEL010000028">
    <property type="protein sequence ID" value="MBE1556497.1"/>
    <property type="molecule type" value="Genomic_DNA"/>
</dbReference>
<protein>
    <submittedName>
        <fullName evidence="3">Regulatory protein YycH of two-component signal transduction system YycFG</fullName>
    </submittedName>
</protein>
<keyword evidence="4" id="KW-1185">Reference proteome</keyword>
<evidence type="ECO:0000313" key="3">
    <source>
        <dbReference type="EMBL" id="MBE1556497.1"/>
    </source>
</evidence>
<dbReference type="CDD" id="cd15787">
    <property type="entry name" value="YycH_N"/>
    <property type="match status" value="1"/>
</dbReference>
<dbReference type="Proteomes" id="UP000658225">
    <property type="component" value="Unassembled WGS sequence"/>
</dbReference>
<feature type="domain" description="Regulatory protein YycH" evidence="2">
    <location>
        <begin position="8"/>
        <end position="428"/>
    </location>
</feature>